<gene>
    <name evidence="5" type="ORF">HZA61_05335</name>
</gene>
<dbReference type="SUPFAM" id="SSF55931">
    <property type="entry name" value="Glutamine synthetase/guanido kinase"/>
    <property type="match status" value="1"/>
</dbReference>
<evidence type="ECO:0000259" key="3">
    <source>
        <dbReference type="PROSITE" id="PS51986"/>
    </source>
</evidence>
<comment type="similarity">
    <text evidence="1 2">Belongs to the glutamine synthetase family.</text>
</comment>
<reference evidence="5" key="1">
    <citation type="submission" date="2020-07" db="EMBL/GenBank/DDBJ databases">
        <title>Huge and variable diversity of episymbiotic CPR bacteria and DPANN archaea in groundwater ecosystems.</title>
        <authorList>
            <person name="He C.Y."/>
            <person name="Keren R."/>
            <person name="Whittaker M."/>
            <person name="Farag I.F."/>
            <person name="Doudna J."/>
            <person name="Cate J.H.D."/>
            <person name="Banfield J.F."/>
        </authorList>
    </citation>
    <scope>NUCLEOTIDE SEQUENCE</scope>
    <source>
        <strain evidence="5">NC_groundwater_1813_Pr3_B-0.1um_71_17</strain>
    </source>
</reference>
<feature type="domain" description="GS catalytic" evidence="4">
    <location>
        <begin position="193"/>
        <end position="628"/>
    </location>
</feature>
<dbReference type="InterPro" id="IPR052725">
    <property type="entry name" value="GS_Type-3"/>
</dbReference>
<dbReference type="AlphaFoldDB" id="A0A933SAC3"/>
<dbReference type="PROSITE" id="PS00181">
    <property type="entry name" value="GLNA_ATP"/>
    <property type="match status" value="1"/>
</dbReference>
<dbReference type="InterPro" id="IPR008147">
    <property type="entry name" value="Gln_synt_N"/>
</dbReference>
<dbReference type="GO" id="GO:0006542">
    <property type="term" value="P:glutamine biosynthetic process"/>
    <property type="evidence" value="ECO:0007669"/>
    <property type="project" value="InterPro"/>
</dbReference>
<dbReference type="Gene3D" id="3.30.590.10">
    <property type="entry name" value="Glutamine synthetase/guanido kinase, catalytic domain"/>
    <property type="match status" value="1"/>
</dbReference>
<dbReference type="GO" id="GO:0004356">
    <property type="term" value="F:glutamine synthetase activity"/>
    <property type="evidence" value="ECO:0007669"/>
    <property type="project" value="InterPro"/>
</dbReference>
<dbReference type="Gene3D" id="1.20.120.1560">
    <property type="match status" value="1"/>
</dbReference>
<protein>
    <submittedName>
        <fullName evidence="5">Glutamine synthetase III</fullName>
    </submittedName>
</protein>
<dbReference type="PANTHER" id="PTHR42974:SF1">
    <property type="entry name" value="TYPE-3 GLUTAMINE SYNTHETASE"/>
    <property type="match status" value="1"/>
</dbReference>
<proteinExistence type="inferred from homology"/>
<dbReference type="InterPro" id="IPR027303">
    <property type="entry name" value="Gln_synth_gly_rich_site"/>
</dbReference>
<dbReference type="Pfam" id="PF12437">
    <property type="entry name" value="GSIII_N"/>
    <property type="match status" value="1"/>
</dbReference>
<dbReference type="InterPro" id="IPR008146">
    <property type="entry name" value="Gln_synth_cat_dom"/>
</dbReference>
<evidence type="ECO:0000256" key="1">
    <source>
        <dbReference type="PROSITE-ProRule" id="PRU01330"/>
    </source>
</evidence>
<dbReference type="Pfam" id="PF00120">
    <property type="entry name" value="Gln-synt_C"/>
    <property type="match status" value="1"/>
</dbReference>
<dbReference type="Proteomes" id="UP000696931">
    <property type="component" value="Unassembled WGS sequence"/>
</dbReference>
<comment type="caution">
    <text evidence="5">The sequence shown here is derived from an EMBL/GenBank/DDBJ whole genome shotgun (WGS) entry which is preliminary data.</text>
</comment>
<sequence>MSSPRNAVRLAVMSRQPRTFDAPRLPDGHRSPVSTYFGRHVLDLIKLREKLPRETWTSLVSTLRHGTPLTKEVAETVASVARDWAVSHGATHFTHWFQPMTGLTAEKHDAFIDLNVQMSGESRVLEKFSGSQLWQSEPDASSFPSGGMRSTFEARGYTAWDPSVPMFLVESANGRTLCIPSAYISYHGHSLDHKTPLLRSIEALSTNATAFLKLLGDVDVKHVAATLGIEQEYFLVDRAHFALRPDLTLTEKTLLGAASARHQQFEDHYFGSIPSRAIAFMEELEYELFRLGIPMRTRHNEVAPMQFEMAPIFEDVNLGNDHNVLAMDVARKVALRHDFVCLFHEKPFAGINGSGKHCNWSMSTDRGENLLDPGKTPHQNLRFLAFLAVCLKAVYDSSVALRFSISGANNDLRLGANEAPPAILSVFVGDQLTQIIERAMAGEASKDPEHFVLEMGVAKLPALAKDNTDRNRTSPFAFTGNKFEFRAVGSSANTAVPMSVLNAAAASALAEMTARLKKKLDANPGHRDQAVAELLREVFTETAAVRFEGNGYSDEWKHEAKKRGLPNLVDTPAAIAAVREKKAHQFLVDTGVLSAVEVEARINVAMERYLKQVTLEAETLVEMVTTQVVPAVERQLSVTASAWKAVTDAGVAAKNSPYASRVAGIAKGLDTVLTGSAKISALLGELSGVHDELEHCKRLGGEMRPLMQSVREAADALESLVDDELWPLPKYREMLFVK</sequence>
<organism evidence="5 6">
    <name type="scientific">Eiseniibacteriota bacterium</name>
    <dbReference type="NCBI Taxonomy" id="2212470"/>
    <lineage>
        <taxon>Bacteria</taxon>
        <taxon>Candidatus Eiseniibacteriota</taxon>
    </lineage>
</organism>
<dbReference type="InterPro" id="IPR014746">
    <property type="entry name" value="Gln_synth/guanido_kin_cat_dom"/>
</dbReference>
<dbReference type="PROSITE" id="PS51986">
    <property type="entry name" value="GS_BETA_GRASP"/>
    <property type="match status" value="1"/>
</dbReference>
<dbReference type="PROSITE" id="PS51987">
    <property type="entry name" value="GS_CATALYTIC"/>
    <property type="match status" value="1"/>
</dbReference>
<dbReference type="SMART" id="SM01230">
    <property type="entry name" value="Gln-synt_C"/>
    <property type="match status" value="1"/>
</dbReference>
<evidence type="ECO:0000313" key="6">
    <source>
        <dbReference type="Proteomes" id="UP000696931"/>
    </source>
</evidence>
<evidence type="ECO:0000313" key="5">
    <source>
        <dbReference type="EMBL" id="MBI5168886.1"/>
    </source>
</evidence>
<accession>A0A933SAC3</accession>
<dbReference type="InterPro" id="IPR040577">
    <property type="entry name" value="Gln-synt_C"/>
</dbReference>
<name>A0A933SAC3_UNCEI</name>
<evidence type="ECO:0000259" key="4">
    <source>
        <dbReference type="PROSITE" id="PS51987"/>
    </source>
</evidence>
<dbReference type="Pfam" id="PF18318">
    <property type="entry name" value="Gln-synt_C-ter"/>
    <property type="match status" value="1"/>
</dbReference>
<feature type="domain" description="GS beta-grasp" evidence="3">
    <location>
        <begin position="91"/>
        <end position="188"/>
    </location>
</feature>
<dbReference type="PANTHER" id="PTHR42974">
    <property type="entry name" value="GLUTAMINE SYNTHETASE"/>
    <property type="match status" value="1"/>
</dbReference>
<dbReference type="EMBL" id="JACRIW010000038">
    <property type="protein sequence ID" value="MBI5168886.1"/>
    <property type="molecule type" value="Genomic_DNA"/>
</dbReference>
<evidence type="ECO:0000256" key="2">
    <source>
        <dbReference type="RuleBase" id="RU000384"/>
    </source>
</evidence>
<dbReference type="InterPro" id="IPR022147">
    <property type="entry name" value="GSIII_N"/>
</dbReference>